<dbReference type="EMBL" id="LDQV01000006">
    <property type="protein sequence ID" value="KTR28429.1"/>
    <property type="molecule type" value="Genomic_DNA"/>
</dbReference>
<keyword evidence="6" id="KW-0131">Cell cycle</keyword>
<evidence type="ECO:0000256" key="5">
    <source>
        <dbReference type="ARBA" id="ARBA00023054"/>
    </source>
</evidence>
<comment type="caution">
    <text evidence="8">The sequence shown here is derived from an EMBL/GenBank/DDBJ whole genome shotgun (WGS) entry which is preliminary data.</text>
</comment>
<name>A0AAW3MHX9_9BACL</name>
<dbReference type="NCBIfam" id="NF010725">
    <property type="entry name" value="PRK14127.1"/>
    <property type="match status" value="1"/>
</dbReference>
<comment type="subcellular location">
    <subcellularLocation>
        <location evidence="1">Cytoplasm</location>
    </subcellularLocation>
</comment>
<evidence type="ECO:0000256" key="6">
    <source>
        <dbReference type="ARBA" id="ARBA00023306"/>
    </source>
</evidence>
<dbReference type="PANTHER" id="PTHR35794:SF1">
    <property type="entry name" value="CELL CYCLE PROTEIN GPSB"/>
    <property type="match status" value="1"/>
</dbReference>
<dbReference type="InterPro" id="IPR019933">
    <property type="entry name" value="DivIVA_domain"/>
</dbReference>
<dbReference type="GO" id="GO:0051301">
    <property type="term" value="P:cell division"/>
    <property type="evidence" value="ECO:0007669"/>
    <property type="project" value="UniProtKB-KW"/>
</dbReference>
<evidence type="ECO:0000256" key="2">
    <source>
        <dbReference type="ARBA" id="ARBA00022490"/>
    </source>
</evidence>
<dbReference type="AlphaFoldDB" id="A0AAW3MHX9"/>
<evidence type="ECO:0000256" key="7">
    <source>
        <dbReference type="SAM" id="MobiDB-lite"/>
    </source>
</evidence>
<reference evidence="8 9" key="1">
    <citation type="journal article" date="2016" name="Front. Microbiol.">
        <title>Genomic Resource of Rice Seed Associated Bacteria.</title>
        <authorList>
            <person name="Midha S."/>
            <person name="Bansal K."/>
            <person name="Sharma S."/>
            <person name="Kumar N."/>
            <person name="Patil P.P."/>
            <person name="Chaudhry V."/>
            <person name="Patil P.B."/>
        </authorList>
    </citation>
    <scope>NUCLEOTIDE SEQUENCE [LARGE SCALE GENOMIC DNA]</scope>
    <source>
        <strain evidence="8 9">RSA11</strain>
    </source>
</reference>
<dbReference type="NCBIfam" id="TIGR03544">
    <property type="entry name" value="DivI1A_domain"/>
    <property type="match status" value="1"/>
</dbReference>
<dbReference type="PANTHER" id="PTHR35794">
    <property type="entry name" value="CELL DIVISION PROTEIN DIVIVA"/>
    <property type="match status" value="1"/>
</dbReference>
<accession>A0AAW3MHX9</accession>
<feature type="region of interest" description="Disordered" evidence="7">
    <location>
        <begin position="59"/>
        <end position="90"/>
    </location>
</feature>
<keyword evidence="2" id="KW-0963">Cytoplasm</keyword>
<dbReference type="InterPro" id="IPR011229">
    <property type="entry name" value="Cell_cycle_GpsB"/>
</dbReference>
<evidence type="ECO:0000313" key="9">
    <source>
        <dbReference type="Proteomes" id="UP000072605"/>
    </source>
</evidence>
<dbReference type="GO" id="GO:0005737">
    <property type="term" value="C:cytoplasm"/>
    <property type="evidence" value="ECO:0007669"/>
    <property type="project" value="UniProtKB-SubCell"/>
</dbReference>
<keyword evidence="3 8" id="KW-0132">Cell division</keyword>
<dbReference type="GO" id="GO:0008360">
    <property type="term" value="P:regulation of cell shape"/>
    <property type="evidence" value="ECO:0007669"/>
    <property type="project" value="UniProtKB-KW"/>
</dbReference>
<protein>
    <submittedName>
        <fullName evidence="8">Cell division protein DivIVA</fullName>
    </submittedName>
</protein>
<evidence type="ECO:0000256" key="3">
    <source>
        <dbReference type="ARBA" id="ARBA00022618"/>
    </source>
</evidence>
<feature type="compositionally biased region" description="Basic and acidic residues" evidence="7">
    <location>
        <begin position="69"/>
        <end position="78"/>
    </location>
</feature>
<gene>
    <name evidence="8" type="ORF">RSA11_01655</name>
</gene>
<keyword evidence="5" id="KW-0175">Coiled coil</keyword>
<sequence>MGVKRMYKPLLTADDIYKKEFKTGLRGYVIEDVDGYLDQIIKDYEGFEREIERLKKENEALKQAPAQPVKREERRVEQAEPQVSSSSNYDMLRRISNLEKAVFGRPHQD</sequence>
<dbReference type="Gene3D" id="6.10.250.660">
    <property type="match status" value="1"/>
</dbReference>
<evidence type="ECO:0000256" key="4">
    <source>
        <dbReference type="ARBA" id="ARBA00022960"/>
    </source>
</evidence>
<dbReference type="Proteomes" id="UP000072605">
    <property type="component" value="Unassembled WGS sequence"/>
</dbReference>
<dbReference type="InterPro" id="IPR007793">
    <property type="entry name" value="DivIVA_fam"/>
</dbReference>
<evidence type="ECO:0000313" key="8">
    <source>
        <dbReference type="EMBL" id="KTR28429.1"/>
    </source>
</evidence>
<evidence type="ECO:0000256" key="1">
    <source>
        <dbReference type="ARBA" id="ARBA00004496"/>
    </source>
</evidence>
<proteinExistence type="predicted"/>
<keyword evidence="4" id="KW-0133">Cell shape</keyword>
<dbReference type="PIRSF" id="PIRSF029938">
    <property type="entry name" value="UCP029938"/>
    <property type="match status" value="1"/>
</dbReference>
<organism evidence="8 9">
    <name type="scientific">Exiguobacterium indicum</name>
    <dbReference type="NCBI Taxonomy" id="296995"/>
    <lineage>
        <taxon>Bacteria</taxon>
        <taxon>Bacillati</taxon>
        <taxon>Bacillota</taxon>
        <taxon>Bacilli</taxon>
        <taxon>Bacillales</taxon>
        <taxon>Bacillales Family XII. Incertae Sedis</taxon>
        <taxon>Exiguobacterium</taxon>
    </lineage>
</organism>
<dbReference type="Pfam" id="PF05103">
    <property type="entry name" value="DivIVA"/>
    <property type="match status" value="1"/>
</dbReference>